<evidence type="ECO:0000313" key="2">
    <source>
        <dbReference type="Proteomes" id="UP000076038"/>
    </source>
</evidence>
<evidence type="ECO:0008006" key="3">
    <source>
        <dbReference type="Google" id="ProtNLM"/>
    </source>
</evidence>
<dbReference type="EMBL" id="CP015221">
    <property type="protein sequence ID" value="AMY26254.1"/>
    <property type="molecule type" value="Genomic_DNA"/>
</dbReference>
<keyword evidence="1" id="KW-0614">Plasmid</keyword>
<geneLocation type="plasmid" evidence="1 2">
    <name>unnamed1</name>
</geneLocation>
<dbReference type="KEGG" id="rhs:A3Q41_04999"/>
<dbReference type="AlphaFoldDB" id="A0A143QTE7"/>
<keyword evidence="2" id="KW-1185">Reference proteome</keyword>
<dbReference type="Proteomes" id="UP000076038">
    <property type="component" value="Plasmid unnamed1"/>
</dbReference>
<reference evidence="2" key="2">
    <citation type="submission" date="2016-04" db="EMBL/GenBank/DDBJ databases">
        <title>Complete Genome and Plasmid Sequences for Rhodococcus fascians D188 and Draft Sequences for Rhodococcus spp. Isolates PBTS 1 and PBTS 2.</title>
        <authorList>
            <person name="Stamer R."/>
            <person name="Vereecke D."/>
            <person name="Zhang Y."/>
            <person name="Schilkey F."/>
            <person name="Devitt N."/>
            <person name="Randall J."/>
        </authorList>
    </citation>
    <scope>NUCLEOTIDE SEQUENCE [LARGE SCALE GENOMIC DNA]</scope>
    <source>
        <strain evidence="2">PBTS2</strain>
        <plasmid evidence="2">unnamed1</plasmid>
    </source>
</reference>
<name>A0A143QTE7_RHOFA</name>
<accession>A0A143QTE7</accession>
<gene>
    <name evidence="1" type="ORF">A3Q41_04999</name>
</gene>
<dbReference type="RefSeq" id="WP_157889900.1">
    <property type="nucleotide sequence ID" value="NZ_CP015221.1"/>
</dbReference>
<organism evidence="1 2">
    <name type="scientific">Rhodococcoides fascians</name>
    <name type="common">Rhodococcus fascians</name>
    <dbReference type="NCBI Taxonomy" id="1828"/>
    <lineage>
        <taxon>Bacteria</taxon>
        <taxon>Bacillati</taxon>
        <taxon>Actinomycetota</taxon>
        <taxon>Actinomycetes</taxon>
        <taxon>Mycobacteriales</taxon>
        <taxon>Nocardiaceae</taxon>
        <taxon>Rhodococcoides</taxon>
    </lineage>
</organism>
<dbReference type="OrthoDB" id="4472313at2"/>
<proteinExistence type="predicted"/>
<dbReference type="PATRIC" id="fig|1653479.3.peg.5067"/>
<reference evidence="1 2" key="1">
    <citation type="journal article" date="2016" name="Genome Announc.">
        <title>Complete Genome and Plasmid Sequences for Rhodococcus fascians D188 and Draft Sequences for Rhodococcus Isolates PBTS 1 and PBTS 2.</title>
        <authorList>
            <person name="Stamler R.A."/>
            <person name="Vereecke D."/>
            <person name="Zhang Y."/>
            <person name="Schilkey F."/>
            <person name="Devitt N."/>
            <person name="Randall J.J."/>
        </authorList>
    </citation>
    <scope>NUCLEOTIDE SEQUENCE [LARGE SCALE GENOMIC DNA]</scope>
    <source>
        <strain evidence="1 2">PBTS2</strain>
        <plasmid evidence="1">unnamed1</plasmid>
    </source>
</reference>
<evidence type="ECO:0000313" key="1">
    <source>
        <dbReference type="EMBL" id="AMY26254.1"/>
    </source>
</evidence>
<sequence>MKIGDRYHLAPGAPGIVVIREIQDAGLVLVENETPGLGVYPYLVKPDTLVPATT</sequence>
<protein>
    <recommendedName>
        <fullName evidence="3">DUF1918 domain-containing protein</fullName>
    </recommendedName>
</protein>